<protein>
    <submittedName>
        <fullName evidence="3">Putative membrane protein YeiB</fullName>
    </submittedName>
</protein>
<dbReference type="InterPro" id="IPR052529">
    <property type="entry name" value="Bact_Transport_Assoc"/>
</dbReference>
<feature type="domain" description="DUF418" evidence="2">
    <location>
        <begin position="224"/>
        <end position="389"/>
    </location>
</feature>
<feature type="transmembrane region" description="Helical" evidence="1">
    <location>
        <begin position="246"/>
        <end position="267"/>
    </location>
</feature>
<gene>
    <name evidence="3" type="ORF">FHR38_000775</name>
</gene>
<sequence>MFPSPSVSPRARADEPTSLMVRSLAPDLARGLMLLLIAVAHAPAFVNDWDLGPTALNAAATFVKSLVADNQARAMFVFLFGYGLGQLTQRQYARGDDWPTIRKLLRRRSLWLLIIGFLHAVLLVPLDIIAVYGATLLLLTPLVRARDSVLCWTGAATLVPATLLLTWQGVTAQHNAHNGRAFTMAEYMTPNFGAHVLAALPSWPIETLLSTIIVVPGMVLGIWAARRRILDEPARHAAPLRRAVGVLLVGSIVGRIPVAFLMAGVWSTSSAPVAWAVHAAHTLAGYAGGIGLAAAIGLAAIRLGHEHGALTTALAALGQRSMTFYLFQSVVWVVLFYPFTLDLRDDMGAAATIVIGVGTWVVSILLADWMRRLGHRGPAETLLRRMSYRPRVGDYPDRTTEHRSG</sequence>
<reference evidence="3 4" key="1">
    <citation type="submission" date="2020-08" db="EMBL/GenBank/DDBJ databases">
        <title>Sequencing the genomes of 1000 actinobacteria strains.</title>
        <authorList>
            <person name="Klenk H.-P."/>
        </authorList>
    </citation>
    <scope>NUCLEOTIDE SEQUENCE [LARGE SCALE GENOMIC DNA]</scope>
    <source>
        <strain evidence="3 4">DSM 45886</strain>
    </source>
</reference>
<comment type="caution">
    <text evidence="3">The sequence shown here is derived from an EMBL/GenBank/DDBJ whole genome shotgun (WGS) entry which is preliminary data.</text>
</comment>
<evidence type="ECO:0000256" key="1">
    <source>
        <dbReference type="SAM" id="Phobius"/>
    </source>
</evidence>
<evidence type="ECO:0000259" key="2">
    <source>
        <dbReference type="Pfam" id="PF04235"/>
    </source>
</evidence>
<feature type="transmembrane region" description="Helical" evidence="1">
    <location>
        <begin position="207"/>
        <end position="225"/>
    </location>
</feature>
<proteinExistence type="predicted"/>
<dbReference type="RefSeq" id="WP_184532796.1">
    <property type="nucleotide sequence ID" value="NZ_JACHJW010000001.1"/>
</dbReference>
<keyword evidence="1" id="KW-0472">Membrane</keyword>
<keyword evidence="1" id="KW-1133">Transmembrane helix</keyword>
<dbReference type="PANTHER" id="PTHR30590">
    <property type="entry name" value="INNER MEMBRANE PROTEIN"/>
    <property type="match status" value="1"/>
</dbReference>
<feature type="transmembrane region" description="Helical" evidence="1">
    <location>
        <begin position="322"/>
        <end position="341"/>
    </location>
</feature>
<dbReference type="Pfam" id="PF04235">
    <property type="entry name" value="DUF418"/>
    <property type="match status" value="1"/>
</dbReference>
<dbReference type="AlphaFoldDB" id="A0A7W7SMN2"/>
<keyword evidence="4" id="KW-1185">Reference proteome</keyword>
<name>A0A7W7SMN2_9ACTN</name>
<feature type="transmembrane region" description="Helical" evidence="1">
    <location>
        <begin position="347"/>
        <end position="367"/>
    </location>
</feature>
<evidence type="ECO:0000313" key="4">
    <source>
        <dbReference type="Proteomes" id="UP000578819"/>
    </source>
</evidence>
<dbReference type="PANTHER" id="PTHR30590:SF2">
    <property type="entry name" value="INNER MEMBRANE PROTEIN"/>
    <property type="match status" value="1"/>
</dbReference>
<evidence type="ECO:0000313" key="3">
    <source>
        <dbReference type="EMBL" id="MBB4957042.1"/>
    </source>
</evidence>
<organism evidence="3 4">
    <name type="scientific">Micromonospora polyrhachis</name>
    <dbReference type="NCBI Taxonomy" id="1282883"/>
    <lineage>
        <taxon>Bacteria</taxon>
        <taxon>Bacillati</taxon>
        <taxon>Actinomycetota</taxon>
        <taxon>Actinomycetes</taxon>
        <taxon>Micromonosporales</taxon>
        <taxon>Micromonosporaceae</taxon>
        <taxon>Micromonospora</taxon>
    </lineage>
</organism>
<accession>A0A7W7SMN2</accession>
<dbReference type="Proteomes" id="UP000578819">
    <property type="component" value="Unassembled WGS sequence"/>
</dbReference>
<feature type="transmembrane region" description="Helical" evidence="1">
    <location>
        <begin position="110"/>
        <end position="134"/>
    </location>
</feature>
<dbReference type="EMBL" id="JACHJW010000001">
    <property type="protein sequence ID" value="MBB4957042.1"/>
    <property type="molecule type" value="Genomic_DNA"/>
</dbReference>
<keyword evidence="1" id="KW-0812">Transmembrane</keyword>
<dbReference type="InterPro" id="IPR007349">
    <property type="entry name" value="DUF418"/>
</dbReference>
<feature type="transmembrane region" description="Helical" evidence="1">
    <location>
        <begin position="279"/>
        <end position="301"/>
    </location>
</feature>